<evidence type="ECO:0000256" key="2">
    <source>
        <dbReference type="ARBA" id="ARBA00007532"/>
    </source>
</evidence>
<evidence type="ECO:0000256" key="3">
    <source>
        <dbReference type="ARBA" id="ARBA00022630"/>
    </source>
</evidence>
<evidence type="ECO:0000256" key="1">
    <source>
        <dbReference type="ARBA" id="ARBA00001974"/>
    </source>
</evidence>
<dbReference type="PROSITE" id="PS00076">
    <property type="entry name" value="PYRIDINE_REDOX_1"/>
    <property type="match status" value="1"/>
</dbReference>
<evidence type="ECO:0000256" key="7">
    <source>
        <dbReference type="ARBA" id="ARBA00023284"/>
    </source>
</evidence>
<dbReference type="GO" id="GO:0006749">
    <property type="term" value="P:glutathione metabolic process"/>
    <property type="evidence" value="ECO:0007669"/>
    <property type="project" value="InterPro"/>
</dbReference>
<dbReference type="InterPro" id="IPR012999">
    <property type="entry name" value="Pyr_OxRdtase_I_AS"/>
</dbReference>
<evidence type="ECO:0000259" key="9">
    <source>
        <dbReference type="Pfam" id="PF07992"/>
    </source>
</evidence>
<dbReference type="Pfam" id="PF02852">
    <property type="entry name" value="Pyr_redox_dim"/>
    <property type="match status" value="1"/>
</dbReference>
<dbReference type="InterPro" id="IPR004099">
    <property type="entry name" value="Pyr_nucl-diS_OxRdtase_dimer"/>
</dbReference>
<dbReference type="GO" id="GO:0034599">
    <property type="term" value="P:cellular response to oxidative stress"/>
    <property type="evidence" value="ECO:0007669"/>
    <property type="project" value="TreeGrafter"/>
</dbReference>
<dbReference type="InterPro" id="IPR001100">
    <property type="entry name" value="Pyr_nuc-diS_OxRdtase"/>
</dbReference>
<dbReference type="InterPro" id="IPR036188">
    <property type="entry name" value="FAD/NAD-bd_sf"/>
</dbReference>
<dbReference type="GO" id="GO:0050661">
    <property type="term" value="F:NADP binding"/>
    <property type="evidence" value="ECO:0007669"/>
    <property type="project" value="InterPro"/>
</dbReference>
<dbReference type="GO" id="GO:0045454">
    <property type="term" value="P:cell redox homeostasis"/>
    <property type="evidence" value="ECO:0007669"/>
    <property type="project" value="InterPro"/>
</dbReference>
<dbReference type="GO" id="GO:0005829">
    <property type="term" value="C:cytosol"/>
    <property type="evidence" value="ECO:0007669"/>
    <property type="project" value="TreeGrafter"/>
</dbReference>
<reference evidence="10" key="1">
    <citation type="submission" date="2018-05" db="EMBL/GenBank/DDBJ databases">
        <authorList>
            <person name="Lanie J.A."/>
            <person name="Ng W.-L."/>
            <person name="Kazmierczak K.M."/>
            <person name="Andrzejewski T.M."/>
            <person name="Davidsen T.M."/>
            <person name="Wayne K.J."/>
            <person name="Tettelin H."/>
            <person name="Glass J.I."/>
            <person name="Rusch D."/>
            <person name="Podicherti R."/>
            <person name="Tsui H.-C.T."/>
            <person name="Winkler M.E."/>
        </authorList>
    </citation>
    <scope>NUCLEOTIDE SEQUENCE</scope>
</reference>
<keyword evidence="3" id="KW-0285">Flavoprotein</keyword>
<feature type="domain" description="FAD/NAD(P)-binding" evidence="9">
    <location>
        <begin position="5"/>
        <end position="317"/>
    </location>
</feature>
<dbReference type="EMBL" id="UINC01016606">
    <property type="protein sequence ID" value="SVA69033.1"/>
    <property type="molecule type" value="Genomic_DNA"/>
</dbReference>
<keyword evidence="6" id="KW-1015">Disulfide bond</keyword>
<dbReference type="InterPro" id="IPR006322">
    <property type="entry name" value="Glutathione_Rdtase_euk/bac"/>
</dbReference>
<keyword evidence="5" id="KW-0560">Oxidoreductase</keyword>
<proteinExistence type="inferred from homology"/>
<dbReference type="Gene3D" id="3.30.390.30">
    <property type="match status" value="1"/>
</dbReference>
<dbReference type="SUPFAM" id="SSF51905">
    <property type="entry name" value="FAD/NAD(P)-binding domain"/>
    <property type="match status" value="1"/>
</dbReference>
<evidence type="ECO:0000256" key="4">
    <source>
        <dbReference type="ARBA" id="ARBA00022827"/>
    </source>
</evidence>
<organism evidence="10">
    <name type="scientific">marine metagenome</name>
    <dbReference type="NCBI Taxonomy" id="408172"/>
    <lineage>
        <taxon>unclassified sequences</taxon>
        <taxon>metagenomes</taxon>
        <taxon>ecological metagenomes</taxon>
    </lineage>
</organism>
<dbReference type="AlphaFoldDB" id="A0A381XXR9"/>
<dbReference type="PRINTS" id="PR00368">
    <property type="entry name" value="FADPNR"/>
</dbReference>
<keyword evidence="7" id="KW-0676">Redox-active center</keyword>
<name>A0A381XXR9_9ZZZZ</name>
<evidence type="ECO:0000256" key="6">
    <source>
        <dbReference type="ARBA" id="ARBA00023157"/>
    </source>
</evidence>
<dbReference type="PRINTS" id="PR00411">
    <property type="entry name" value="PNDRDTASEI"/>
</dbReference>
<dbReference type="SUPFAM" id="SSF55424">
    <property type="entry name" value="FAD/NAD-linked reductases, dimerisation (C-terminal) domain"/>
    <property type="match status" value="1"/>
</dbReference>
<dbReference type="InterPro" id="IPR016156">
    <property type="entry name" value="FAD/NAD-linked_Rdtase_dimer_sf"/>
</dbReference>
<dbReference type="PANTHER" id="PTHR42737">
    <property type="entry name" value="GLUTATHIONE REDUCTASE"/>
    <property type="match status" value="1"/>
</dbReference>
<dbReference type="GO" id="GO:0050660">
    <property type="term" value="F:flavin adenine dinucleotide binding"/>
    <property type="evidence" value="ECO:0007669"/>
    <property type="project" value="InterPro"/>
</dbReference>
<gene>
    <name evidence="10" type="ORF">METZ01_LOCUS121887</name>
</gene>
<keyword evidence="4" id="KW-0274">FAD</keyword>
<dbReference type="NCBIfam" id="TIGR01421">
    <property type="entry name" value="gluta_reduc_1"/>
    <property type="match status" value="1"/>
</dbReference>
<dbReference type="Gene3D" id="3.50.50.60">
    <property type="entry name" value="FAD/NAD(P)-binding domain"/>
    <property type="match status" value="2"/>
</dbReference>
<evidence type="ECO:0000259" key="8">
    <source>
        <dbReference type="Pfam" id="PF02852"/>
    </source>
</evidence>
<protein>
    <recommendedName>
        <fullName evidence="11">Glutathione-disulfide reductase</fullName>
    </recommendedName>
</protein>
<comment type="cofactor">
    <cofactor evidence="1">
        <name>FAD</name>
        <dbReference type="ChEBI" id="CHEBI:57692"/>
    </cofactor>
</comment>
<comment type="similarity">
    <text evidence="2">Belongs to the class-I pyridine nucleotide-disulfide oxidoreductase family.</text>
</comment>
<accession>A0A381XXR9</accession>
<dbReference type="InterPro" id="IPR023753">
    <property type="entry name" value="FAD/NAD-binding_dom"/>
</dbReference>
<evidence type="ECO:0008006" key="11">
    <source>
        <dbReference type="Google" id="ProtNLM"/>
    </source>
</evidence>
<dbReference type="PANTHER" id="PTHR42737:SF2">
    <property type="entry name" value="GLUTATHIONE REDUCTASE"/>
    <property type="match status" value="1"/>
</dbReference>
<dbReference type="FunFam" id="3.50.50.60:FF:000235">
    <property type="entry name" value="Glutathione reductase"/>
    <property type="match status" value="1"/>
</dbReference>
<feature type="domain" description="Pyridine nucleotide-disulphide oxidoreductase dimerisation" evidence="8">
    <location>
        <begin position="338"/>
        <end position="447"/>
    </location>
</feature>
<sequence>MKEQYDLVVIGGGSGGVAASRRAAEYGAHVAIIEQGRMGGTCVNVGCIPKKIMWYAENLVHELNEAPEYGFDVSVRGQDWAELKRRREAYVRRLNNIYENNLAANNVRIIQGEGHFENSNTVQVGDLSLTAPHIIIATGGEPKVPSLVGAELGITSDGFFDLSERPARVALVGSGYVGVELAAVLAALGSEVSICVRYDSLLRSFDEMLQQAVIGALESDGVVLNWCAMIERVEKIANGLMLHTEDQRSVGPVDTVIWAVGRRPLTASLDLNNTGVLCDEDGFIPVDDYQATNVDGVYAIGDVTGRLALTPVAIAAGRRLSDRLFGGMSDRHLDYTNVPTVVFTHPPVGTIGLTESKARALYGDEVRTYTAKFVPLSYSVSTRESEAQIKLLTRGEEETVIGIHLFGPASDEMLQGFAVAVRMGATKKDFDDTVAIHPTSAEELVLMR</sequence>
<dbReference type="GO" id="GO:0004362">
    <property type="term" value="F:glutathione-disulfide reductase (NADPH) activity"/>
    <property type="evidence" value="ECO:0007669"/>
    <property type="project" value="InterPro"/>
</dbReference>
<dbReference type="Pfam" id="PF07992">
    <property type="entry name" value="Pyr_redox_2"/>
    <property type="match status" value="1"/>
</dbReference>
<dbReference type="NCBIfam" id="NF004776">
    <property type="entry name" value="PRK06116.1"/>
    <property type="match status" value="1"/>
</dbReference>
<evidence type="ECO:0000256" key="5">
    <source>
        <dbReference type="ARBA" id="ARBA00023002"/>
    </source>
</evidence>
<dbReference type="InterPro" id="IPR046952">
    <property type="entry name" value="GSHR/TRXR-like"/>
</dbReference>
<dbReference type="GO" id="GO:0005739">
    <property type="term" value="C:mitochondrion"/>
    <property type="evidence" value="ECO:0007669"/>
    <property type="project" value="TreeGrafter"/>
</dbReference>
<evidence type="ECO:0000313" key="10">
    <source>
        <dbReference type="EMBL" id="SVA69033.1"/>
    </source>
</evidence>
<dbReference type="PIRSF" id="PIRSF000350">
    <property type="entry name" value="Mercury_reductase_MerA"/>
    <property type="match status" value="1"/>
</dbReference>